<feature type="transmembrane region" description="Helical" evidence="6">
    <location>
        <begin position="218"/>
        <end position="240"/>
    </location>
</feature>
<feature type="domain" description="EamA" evidence="7">
    <location>
        <begin position="6"/>
        <end position="134"/>
    </location>
</feature>
<evidence type="ECO:0000259" key="7">
    <source>
        <dbReference type="Pfam" id="PF00892"/>
    </source>
</evidence>
<dbReference type="SUPFAM" id="SSF103481">
    <property type="entry name" value="Multidrug resistance efflux transporter EmrE"/>
    <property type="match status" value="2"/>
</dbReference>
<evidence type="ECO:0000256" key="4">
    <source>
        <dbReference type="ARBA" id="ARBA00022989"/>
    </source>
</evidence>
<dbReference type="Gene3D" id="1.10.3730.20">
    <property type="match status" value="1"/>
</dbReference>
<dbReference type="InterPro" id="IPR050638">
    <property type="entry name" value="AA-Vitamin_Transporters"/>
</dbReference>
<feature type="transmembrane region" description="Helical" evidence="6">
    <location>
        <begin position="59"/>
        <end position="78"/>
    </location>
</feature>
<feature type="domain" description="EamA" evidence="7">
    <location>
        <begin position="162"/>
        <end position="290"/>
    </location>
</feature>
<feature type="transmembrane region" description="Helical" evidence="6">
    <location>
        <begin position="6"/>
        <end position="23"/>
    </location>
</feature>
<keyword evidence="3 6" id="KW-0812">Transmembrane</keyword>
<dbReference type="PANTHER" id="PTHR32322:SF2">
    <property type="entry name" value="EAMA DOMAIN-CONTAINING PROTEIN"/>
    <property type="match status" value="1"/>
</dbReference>
<feature type="transmembrane region" description="Helical" evidence="6">
    <location>
        <begin position="155"/>
        <end position="173"/>
    </location>
</feature>
<evidence type="ECO:0000256" key="2">
    <source>
        <dbReference type="ARBA" id="ARBA00007362"/>
    </source>
</evidence>
<dbReference type="EMBL" id="PFLF01000024">
    <property type="protein sequence ID" value="PIY69393.1"/>
    <property type="molecule type" value="Genomic_DNA"/>
</dbReference>
<organism evidence="8 9">
    <name type="scientific">Candidatus Roizmanbacteria bacterium CG_4_10_14_0_8_um_filter_39_9</name>
    <dbReference type="NCBI Taxonomy" id="1974829"/>
    <lineage>
        <taxon>Bacteria</taxon>
        <taxon>Candidatus Roizmaniibacteriota</taxon>
    </lineage>
</organism>
<evidence type="ECO:0000313" key="9">
    <source>
        <dbReference type="Proteomes" id="UP000230108"/>
    </source>
</evidence>
<evidence type="ECO:0000313" key="8">
    <source>
        <dbReference type="EMBL" id="PIY69393.1"/>
    </source>
</evidence>
<dbReference type="Proteomes" id="UP000230108">
    <property type="component" value="Unassembled WGS sequence"/>
</dbReference>
<accession>A0A2M7QEW2</accession>
<reference evidence="9" key="1">
    <citation type="submission" date="2017-09" db="EMBL/GenBank/DDBJ databases">
        <title>Depth-based differentiation of microbial function through sediment-hosted aquifers and enrichment of novel symbionts in the deep terrestrial subsurface.</title>
        <authorList>
            <person name="Probst A.J."/>
            <person name="Ladd B."/>
            <person name="Jarett J.K."/>
            <person name="Geller-Mcgrath D.E."/>
            <person name="Sieber C.M.K."/>
            <person name="Emerson J.B."/>
            <person name="Anantharaman K."/>
            <person name="Thomas B.C."/>
            <person name="Malmstrom R."/>
            <person name="Stieglmeier M."/>
            <person name="Klingl A."/>
            <person name="Woyke T."/>
            <person name="Ryan C.M."/>
            <person name="Banfield J.F."/>
        </authorList>
    </citation>
    <scope>NUCLEOTIDE SEQUENCE [LARGE SCALE GENOMIC DNA]</scope>
</reference>
<comment type="similarity">
    <text evidence="2">Belongs to the EamA transporter family.</text>
</comment>
<evidence type="ECO:0000256" key="5">
    <source>
        <dbReference type="ARBA" id="ARBA00023136"/>
    </source>
</evidence>
<evidence type="ECO:0000256" key="3">
    <source>
        <dbReference type="ARBA" id="ARBA00022692"/>
    </source>
</evidence>
<evidence type="ECO:0000256" key="1">
    <source>
        <dbReference type="ARBA" id="ARBA00004141"/>
    </source>
</evidence>
<comment type="subcellular location">
    <subcellularLocation>
        <location evidence="1">Membrane</location>
        <topology evidence="1">Multi-pass membrane protein</topology>
    </subcellularLocation>
</comment>
<feature type="transmembrane region" description="Helical" evidence="6">
    <location>
        <begin position="35"/>
        <end position="53"/>
    </location>
</feature>
<dbReference type="InterPro" id="IPR000620">
    <property type="entry name" value="EamA_dom"/>
</dbReference>
<proteinExistence type="inferred from homology"/>
<dbReference type="GO" id="GO:0016020">
    <property type="term" value="C:membrane"/>
    <property type="evidence" value="ECO:0007669"/>
    <property type="project" value="UniProtKB-SubCell"/>
</dbReference>
<dbReference type="PANTHER" id="PTHR32322">
    <property type="entry name" value="INNER MEMBRANE TRANSPORTER"/>
    <property type="match status" value="1"/>
</dbReference>
<name>A0A2M7QEW2_9BACT</name>
<evidence type="ECO:0000256" key="6">
    <source>
        <dbReference type="SAM" id="Phobius"/>
    </source>
</evidence>
<dbReference type="Pfam" id="PF00892">
    <property type="entry name" value="EamA"/>
    <property type="match status" value="2"/>
</dbReference>
<dbReference type="AlphaFoldDB" id="A0A2M7QEW2"/>
<keyword evidence="5 6" id="KW-0472">Membrane</keyword>
<keyword evidence="4 6" id="KW-1133">Transmembrane helix</keyword>
<protein>
    <recommendedName>
        <fullName evidence="7">EamA domain-containing protein</fullName>
    </recommendedName>
</protein>
<feature type="transmembrane region" description="Helical" evidence="6">
    <location>
        <begin position="188"/>
        <end position="206"/>
    </location>
</feature>
<feature type="transmembrane region" description="Helical" evidence="6">
    <location>
        <begin position="90"/>
        <end position="113"/>
    </location>
</feature>
<dbReference type="InterPro" id="IPR037185">
    <property type="entry name" value="EmrE-like"/>
</dbReference>
<feature type="transmembrane region" description="Helical" evidence="6">
    <location>
        <begin position="119"/>
        <end position="135"/>
    </location>
</feature>
<feature type="transmembrane region" description="Helical" evidence="6">
    <location>
        <begin position="275"/>
        <end position="292"/>
    </location>
</feature>
<comment type="caution">
    <text evidence="8">The sequence shown here is derived from an EMBL/GenBank/DDBJ whole genome shotgun (WGS) entry which is preliminary data.</text>
</comment>
<gene>
    <name evidence="8" type="ORF">COY90_00840</name>
</gene>
<sequence>MTSYMWFWYVILSALASGVSVILNKKALNKINPALVSWSLFVFSIPLLVYPALKDGIPKVNGIFWIASIASVLVYGFGKTLSLKSLKSNLMSEIIPLSLFGVLIQYILGLILFSEKLNAISIFGLLLIVVGGYFLKIEEAKEDFFRPFKLLFTDWGARMYLIAFSLMVLASAIDKVSLNHMINVNQSFYLLLTNVLTSILIGVYIQKDDRNWVHDLKNNFWILFFGGIMFYLVSIFYLYGITEGPLALVSGVKKLEVFFVLIFGWLLFKDKPKKGVWIGGLIMLLGVVLIKIG</sequence>
<feature type="transmembrane region" description="Helical" evidence="6">
    <location>
        <begin position="246"/>
        <end position="268"/>
    </location>
</feature>